<dbReference type="EMBL" id="AP019620">
    <property type="protein sequence ID" value="BBJ39295.1"/>
    <property type="molecule type" value="Genomic_DNA"/>
</dbReference>
<dbReference type="AlphaFoldDB" id="A0A499UD82"/>
<name>A0A499UD82_9ACTN</name>
<organism evidence="1 2">
    <name type="scientific">Streptomyces antimycoticus</name>
    <dbReference type="NCBI Taxonomy" id="68175"/>
    <lineage>
        <taxon>Bacteria</taxon>
        <taxon>Bacillati</taxon>
        <taxon>Actinomycetota</taxon>
        <taxon>Actinomycetes</taxon>
        <taxon>Kitasatosporales</taxon>
        <taxon>Streptomycetaceae</taxon>
        <taxon>Streptomyces</taxon>
        <taxon>Streptomyces violaceusniger group</taxon>
    </lineage>
</organism>
<dbReference type="Proteomes" id="UP000463951">
    <property type="component" value="Chromosome"/>
</dbReference>
<protein>
    <submittedName>
        <fullName evidence="1">Uncharacterized protein</fullName>
    </submittedName>
</protein>
<evidence type="ECO:0000313" key="2">
    <source>
        <dbReference type="Proteomes" id="UP000463951"/>
    </source>
</evidence>
<reference evidence="1 2" key="1">
    <citation type="journal article" date="2020" name="Int. J. Syst. Evol. Microbiol.">
        <title>Reclassification of Streptomyces castelarensis and Streptomyces sporoclivatus as later heterotypic synonyms of Streptomyces antimycoticus.</title>
        <authorList>
            <person name="Komaki H."/>
            <person name="Tamura T."/>
        </authorList>
    </citation>
    <scope>NUCLEOTIDE SEQUENCE [LARGE SCALE GENOMIC DNA]</scope>
    <source>
        <strain evidence="1 2">NBRC 100767</strain>
    </source>
</reference>
<sequence>MRERFRLIAESSMIRGHGPASVADSDLATRAGLAAGPHTGWAYLCRRAFDIGVPGSKPIKPSHVKSVKLLSVGSEHA</sequence>
<proteinExistence type="predicted"/>
<gene>
    <name evidence="1" type="ORF">SSPO_020130</name>
</gene>
<accession>A0A499UD82</accession>
<evidence type="ECO:0000313" key="1">
    <source>
        <dbReference type="EMBL" id="BBJ39295.1"/>
    </source>
</evidence>